<evidence type="ECO:0000313" key="1">
    <source>
        <dbReference type="EMBL" id="OOM76462.1"/>
    </source>
</evidence>
<gene>
    <name evidence="1" type="ORF">CLPUN_26940</name>
</gene>
<sequence>MNPFQFIMTIQQKMQQDPSFANKFNRVVSELSNIPGLQQQVMRIAQISDENERQKVIDKLPRDAKRAVKGMLDLLNDYNLL</sequence>
<organism evidence="1 2">
    <name type="scientific">Clostridium puniceum</name>
    <dbReference type="NCBI Taxonomy" id="29367"/>
    <lineage>
        <taxon>Bacteria</taxon>
        <taxon>Bacillati</taxon>
        <taxon>Bacillota</taxon>
        <taxon>Clostridia</taxon>
        <taxon>Eubacteriales</taxon>
        <taxon>Clostridiaceae</taxon>
        <taxon>Clostridium</taxon>
    </lineage>
</organism>
<dbReference type="Proteomes" id="UP000190890">
    <property type="component" value="Unassembled WGS sequence"/>
</dbReference>
<dbReference type="EMBL" id="LZZM01000173">
    <property type="protein sequence ID" value="OOM76462.1"/>
    <property type="molecule type" value="Genomic_DNA"/>
</dbReference>
<accession>A0A1S8TFS7</accession>
<evidence type="ECO:0000313" key="2">
    <source>
        <dbReference type="Proteomes" id="UP000190890"/>
    </source>
</evidence>
<dbReference type="RefSeq" id="WP_077847795.1">
    <property type="nucleotide sequence ID" value="NZ_LZZM01000173.1"/>
</dbReference>
<dbReference type="AlphaFoldDB" id="A0A1S8TFS7"/>
<proteinExistence type="predicted"/>
<keyword evidence="2" id="KW-1185">Reference proteome</keyword>
<comment type="caution">
    <text evidence="1">The sequence shown here is derived from an EMBL/GenBank/DDBJ whole genome shotgun (WGS) entry which is preliminary data.</text>
</comment>
<dbReference type="OrthoDB" id="1912520at2"/>
<name>A0A1S8TFS7_9CLOT</name>
<reference evidence="1 2" key="1">
    <citation type="submission" date="2016-05" db="EMBL/GenBank/DDBJ databases">
        <title>Microbial solvent formation.</title>
        <authorList>
            <person name="Poehlein A."/>
            <person name="Montoya Solano J.D."/>
            <person name="Flitsch S."/>
            <person name="Krabben P."/>
            <person name="Duerre P."/>
            <person name="Daniel R."/>
        </authorList>
    </citation>
    <scope>NUCLEOTIDE SEQUENCE [LARGE SCALE GENOMIC DNA]</scope>
    <source>
        <strain evidence="1 2">DSM 2619</strain>
    </source>
</reference>
<protein>
    <submittedName>
        <fullName evidence="1">Uncharacterized protein</fullName>
    </submittedName>
</protein>